<dbReference type="GO" id="GO:0030246">
    <property type="term" value="F:carbohydrate binding"/>
    <property type="evidence" value="ECO:0007669"/>
    <property type="project" value="InterPro"/>
</dbReference>
<dbReference type="EMBL" id="MHUB01000002">
    <property type="protein sequence ID" value="OHA71344.1"/>
    <property type="molecule type" value="Genomic_DNA"/>
</dbReference>
<sequence>MTKIQKIKIILVSCLLSLVAGPALAAEVSFDTKTQEIKVNQLFEVGVFINTDEESINAIEGKITFPRDLLEVKKVNDGNSIINFWIDPVRNCVSNWVEKPDEICFSGITPGGYNDSRGLIFSITFLAKKEGGGAIEFSGVKALRNDGQGTEAPLTISNFNFTVRETAKSTGQMPTAKEDRDLPEEFAPQIAADPAIFDGKWFLVFATQDKGSGIDHYEVCEGKRKCVTAENPYFLQNQDLDEGIVVKAIDKSGNERVATIPPQKSRAWYKNYAIIAILIIAAFIYLMWKMLWKKLNTKNHK</sequence>
<keyword evidence="1" id="KW-0472">Membrane</keyword>
<dbReference type="Gene3D" id="2.60.40.680">
    <property type="match status" value="1"/>
</dbReference>
<dbReference type="SUPFAM" id="SSF49384">
    <property type="entry name" value="Carbohydrate-binding domain"/>
    <property type="match status" value="1"/>
</dbReference>
<feature type="chain" id="PRO_5009584242" description="Cohesin domain-containing protein" evidence="2">
    <location>
        <begin position="26"/>
        <end position="301"/>
    </location>
</feature>
<comment type="caution">
    <text evidence="3">The sequence shown here is derived from an EMBL/GenBank/DDBJ whole genome shotgun (WGS) entry which is preliminary data.</text>
</comment>
<evidence type="ECO:0000313" key="3">
    <source>
        <dbReference type="EMBL" id="OHA71344.1"/>
    </source>
</evidence>
<organism evidence="3 4">
    <name type="scientific">Candidatus Wildermuthbacteria bacterium RIFCSPHIGHO2_02_FULL_49_9</name>
    <dbReference type="NCBI Taxonomy" id="1802456"/>
    <lineage>
        <taxon>Bacteria</taxon>
        <taxon>Candidatus Wildermuthiibacteriota</taxon>
    </lineage>
</organism>
<evidence type="ECO:0000313" key="4">
    <source>
        <dbReference type="Proteomes" id="UP000178613"/>
    </source>
</evidence>
<accession>A0A1G2RER6</accession>
<protein>
    <recommendedName>
        <fullName evidence="5">Cohesin domain-containing protein</fullName>
    </recommendedName>
</protein>
<keyword evidence="1" id="KW-0812">Transmembrane</keyword>
<feature type="signal peptide" evidence="2">
    <location>
        <begin position="1"/>
        <end position="25"/>
    </location>
</feature>
<dbReference type="InterPro" id="IPR008965">
    <property type="entry name" value="CBM2/CBM3_carb-bd_dom_sf"/>
</dbReference>
<dbReference type="Proteomes" id="UP000178613">
    <property type="component" value="Unassembled WGS sequence"/>
</dbReference>
<keyword evidence="1" id="KW-1133">Transmembrane helix</keyword>
<dbReference type="AlphaFoldDB" id="A0A1G2RER6"/>
<proteinExistence type="predicted"/>
<reference evidence="3 4" key="1">
    <citation type="journal article" date="2016" name="Nat. Commun.">
        <title>Thousands of microbial genomes shed light on interconnected biogeochemical processes in an aquifer system.</title>
        <authorList>
            <person name="Anantharaman K."/>
            <person name="Brown C.T."/>
            <person name="Hug L.A."/>
            <person name="Sharon I."/>
            <person name="Castelle C.J."/>
            <person name="Probst A.J."/>
            <person name="Thomas B.C."/>
            <person name="Singh A."/>
            <person name="Wilkins M.J."/>
            <person name="Karaoz U."/>
            <person name="Brodie E.L."/>
            <person name="Williams K.H."/>
            <person name="Hubbard S.S."/>
            <person name="Banfield J.F."/>
        </authorList>
    </citation>
    <scope>NUCLEOTIDE SEQUENCE [LARGE SCALE GENOMIC DNA]</scope>
</reference>
<evidence type="ECO:0000256" key="2">
    <source>
        <dbReference type="SAM" id="SignalP"/>
    </source>
</evidence>
<evidence type="ECO:0008006" key="5">
    <source>
        <dbReference type="Google" id="ProtNLM"/>
    </source>
</evidence>
<keyword evidence="2" id="KW-0732">Signal</keyword>
<feature type="transmembrane region" description="Helical" evidence="1">
    <location>
        <begin position="268"/>
        <end position="288"/>
    </location>
</feature>
<gene>
    <name evidence="3" type="ORF">A3D64_02455</name>
</gene>
<name>A0A1G2RER6_9BACT</name>
<dbReference type="CDD" id="cd08547">
    <property type="entry name" value="Type_II_cohesin"/>
    <property type="match status" value="1"/>
</dbReference>
<evidence type="ECO:0000256" key="1">
    <source>
        <dbReference type="SAM" id="Phobius"/>
    </source>
</evidence>